<dbReference type="InterPro" id="IPR036640">
    <property type="entry name" value="ABC1_TM_sf"/>
</dbReference>
<feature type="transmembrane region" description="Helical" evidence="9">
    <location>
        <begin position="21"/>
        <end position="48"/>
    </location>
</feature>
<dbReference type="PANTHER" id="PTHR24221">
    <property type="entry name" value="ATP-BINDING CASSETTE SUB-FAMILY B"/>
    <property type="match status" value="1"/>
</dbReference>
<dbReference type="GO" id="GO:0034040">
    <property type="term" value="F:ATPase-coupled lipid transmembrane transporter activity"/>
    <property type="evidence" value="ECO:0007669"/>
    <property type="project" value="TreeGrafter"/>
</dbReference>
<evidence type="ECO:0000256" key="5">
    <source>
        <dbReference type="ARBA" id="ARBA00022741"/>
    </source>
</evidence>
<evidence type="ECO:0000256" key="6">
    <source>
        <dbReference type="ARBA" id="ARBA00022840"/>
    </source>
</evidence>
<dbReference type="SUPFAM" id="SSF90123">
    <property type="entry name" value="ABC transporter transmembrane region"/>
    <property type="match status" value="1"/>
</dbReference>
<dbReference type="InterPro" id="IPR003593">
    <property type="entry name" value="AAA+_ATPase"/>
</dbReference>
<comment type="subcellular location">
    <subcellularLocation>
        <location evidence="1">Cell membrane</location>
        <topology evidence="1">Multi-pass membrane protein</topology>
    </subcellularLocation>
</comment>
<dbReference type="PANTHER" id="PTHR24221:SF654">
    <property type="entry name" value="ATP-BINDING CASSETTE SUB-FAMILY B MEMBER 6"/>
    <property type="match status" value="1"/>
</dbReference>
<dbReference type="RefSeq" id="WP_072840449.1">
    <property type="nucleotide sequence ID" value="NZ_FQVF01000013.1"/>
</dbReference>
<feature type="transmembrane region" description="Helical" evidence="9">
    <location>
        <begin position="266"/>
        <end position="285"/>
    </location>
</feature>
<evidence type="ECO:0000313" key="12">
    <source>
        <dbReference type="EMBL" id="SHF94671.1"/>
    </source>
</evidence>
<gene>
    <name evidence="12" type="ORF">SAMN02745753_02964</name>
</gene>
<dbReference type="InterPro" id="IPR003439">
    <property type="entry name" value="ABC_transporter-like_ATP-bd"/>
</dbReference>
<dbReference type="PROSITE" id="PS50893">
    <property type="entry name" value="ABC_TRANSPORTER_2"/>
    <property type="match status" value="1"/>
</dbReference>
<dbReference type="FunFam" id="3.40.50.300:FF:000221">
    <property type="entry name" value="Multidrug ABC transporter ATP-binding protein"/>
    <property type="match status" value="1"/>
</dbReference>
<feature type="transmembrane region" description="Helical" evidence="9">
    <location>
        <begin position="151"/>
        <end position="172"/>
    </location>
</feature>
<dbReference type="EMBL" id="FQVF01000013">
    <property type="protein sequence ID" value="SHF94671.1"/>
    <property type="molecule type" value="Genomic_DNA"/>
</dbReference>
<dbReference type="SUPFAM" id="SSF52540">
    <property type="entry name" value="P-loop containing nucleoside triphosphate hydrolases"/>
    <property type="match status" value="1"/>
</dbReference>
<dbReference type="PROSITE" id="PS00211">
    <property type="entry name" value="ABC_TRANSPORTER_1"/>
    <property type="match status" value="1"/>
</dbReference>
<keyword evidence="6" id="KW-0067">ATP-binding</keyword>
<dbReference type="AlphaFoldDB" id="A0A1M5FU22"/>
<dbReference type="GO" id="GO:0005524">
    <property type="term" value="F:ATP binding"/>
    <property type="evidence" value="ECO:0007669"/>
    <property type="project" value="UniProtKB-KW"/>
</dbReference>
<evidence type="ECO:0000256" key="4">
    <source>
        <dbReference type="ARBA" id="ARBA00022692"/>
    </source>
</evidence>
<evidence type="ECO:0000256" key="3">
    <source>
        <dbReference type="ARBA" id="ARBA00022475"/>
    </source>
</evidence>
<protein>
    <submittedName>
        <fullName evidence="12">HlyD family secretion protein</fullName>
    </submittedName>
</protein>
<reference evidence="13" key="1">
    <citation type="submission" date="2016-11" db="EMBL/GenBank/DDBJ databases">
        <authorList>
            <person name="Varghese N."/>
            <person name="Submissions S."/>
        </authorList>
    </citation>
    <scope>NUCLEOTIDE SEQUENCE [LARGE SCALE GENOMIC DNA]</scope>
    <source>
        <strain evidence="13">DSM 16579</strain>
    </source>
</reference>
<feature type="domain" description="ABC transporter" evidence="10">
    <location>
        <begin position="360"/>
        <end position="596"/>
    </location>
</feature>
<dbReference type="InterPro" id="IPR039421">
    <property type="entry name" value="Type_1_exporter"/>
</dbReference>
<dbReference type="InterPro" id="IPR011527">
    <property type="entry name" value="ABC1_TM_dom"/>
</dbReference>
<dbReference type="SMART" id="SM00382">
    <property type="entry name" value="AAA"/>
    <property type="match status" value="1"/>
</dbReference>
<keyword evidence="5" id="KW-0547">Nucleotide-binding</keyword>
<evidence type="ECO:0000256" key="8">
    <source>
        <dbReference type="ARBA" id="ARBA00023136"/>
    </source>
</evidence>
<keyword evidence="2" id="KW-0813">Transport</keyword>
<organism evidence="12 13">
    <name type="scientific">Marinomonas polaris DSM 16579</name>
    <dbReference type="NCBI Taxonomy" id="1122206"/>
    <lineage>
        <taxon>Bacteria</taxon>
        <taxon>Pseudomonadati</taxon>
        <taxon>Pseudomonadota</taxon>
        <taxon>Gammaproteobacteria</taxon>
        <taxon>Oceanospirillales</taxon>
        <taxon>Oceanospirillaceae</taxon>
        <taxon>Marinomonas</taxon>
    </lineage>
</organism>
<evidence type="ECO:0000256" key="9">
    <source>
        <dbReference type="SAM" id="Phobius"/>
    </source>
</evidence>
<evidence type="ECO:0000256" key="1">
    <source>
        <dbReference type="ARBA" id="ARBA00004651"/>
    </source>
</evidence>
<keyword evidence="8 9" id="KW-0472">Membrane</keyword>
<name>A0A1M5FU22_9GAMM</name>
<dbReference type="InterPro" id="IPR017871">
    <property type="entry name" value="ABC_transporter-like_CS"/>
</dbReference>
<dbReference type="InterPro" id="IPR027417">
    <property type="entry name" value="P-loop_NTPase"/>
</dbReference>
<accession>A0A1M5FU22</accession>
<dbReference type="OrthoDB" id="9806127at2"/>
<dbReference type="GO" id="GO:0140359">
    <property type="term" value="F:ABC-type transporter activity"/>
    <property type="evidence" value="ECO:0007669"/>
    <property type="project" value="InterPro"/>
</dbReference>
<evidence type="ECO:0000256" key="7">
    <source>
        <dbReference type="ARBA" id="ARBA00022989"/>
    </source>
</evidence>
<evidence type="ECO:0000259" key="11">
    <source>
        <dbReference type="PROSITE" id="PS50929"/>
    </source>
</evidence>
<dbReference type="STRING" id="1122206.SAMN02745753_02964"/>
<feature type="transmembrane region" description="Helical" evidence="9">
    <location>
        <begin position="178"/>
        <end position="195"/>
    </location>
</feature>
<evidence type="ECO:0000259" key="10">
    <source>
        <dbReference type="PROSITE" id="PS50893"/>
    </source>
</evidence>
<evidence type="ECO:0000313" key="13">
    <source>
        <dbReference type="Proteomes" id="UP000184517"/>
    </source>
</evidence>
<keyword evidence="13" id="KW-1185">Reference proteome</keyword>
<dbReference type="PROSITE" id="PS50929">
    <property type="entry name" value="ABC_TM1F"/>
    <property type="match status" value="1"/>
</dbReference>
<dbReference type="Pfam" id="PF00664">
    <property type="entry name" value="ABC_membrane"/>
    <property type="match status" value="1"/>
</dbReference>
<keyword evidence="7 9" id="KW-1133">Transmembrane helix</keyword>
<dbReference type="Pfam" id="PF00005">
    <property type="entry name" value="ABC_tran"/>
    <property type="match status" value="1"/>
</dbReference>
<feature type="transmembrane region" description="Helical" evidence="9">
    <location>
        <begin position="75"/>
        <end position="97"/>
    </location>
</feature>
<keyword evidence="3" id="KW-1003">Cell membrane</keyword>
<feature type="domain" description="ABC transmembrane type-1" evidence="11">
    <location>
        <begin position="26"/>
        <end position="324"/>
    </location>
</feature>
<dbReference type="GO" id="GO:0005886">
    <property type="term" value="C:plasma membrane"/>
    <property type="evidence" value="ECO:0007669"/>
    <property type="project" value="UniProtKB-SubCell"/>
</dbReference>
<proteinExistence type="predicted"/>
<evidence type="ECO:0000256" key="2">
    <source>
        <dbReference type="ARBA" id="ARBA00022448"/>
    </source>
</evidence>
<sequence>MFSLGKEIFGLMSDGQKRRFYWLQGLMVFMAVSELVGIASIAPFMALIGNPSILYGDNVLAAIYGLTDINDEQLFIIYVGLGVLLTLLLSSLISMYTTWKLSLFSTKIGTEIASDLYVYYLNQNWLFHSENNSADLTKKIVNETDRMTMQIIMPFMLLNSRLVFGFIISLSLFLYDPVVAVVGLLVFLLAYIALFKNVRKSLNANGQAISESYSTRYRLINEALGGIKDVILLERQKIFIERFDETGRTLAHGLGTNNAISLVPRYAVELLAFGSMIALVLVLLNDYEGDLGKILPALSVYVLAGLKLLPAFQQIYGNLAQIKGALPAYYEIKTDLALAKEWRASSDFSVSELPSLQSGITLKNISFSYPNNNSLAVRNVNTFIPAKQAIGVVGASGSGKSTLVDIILTLISAKGEILVDGVPINDGNKASWRKKIGFVPQSIFLTEGSIAENVAFGVRSKEIDRNKVKVALDLAHLTDTVDKLESGVDTLVGERGVKLSGGQRQRIGIARALYHDAEVIVFDEATSALDGITEKLIMDAINDFSGNKTIIMIAHRLKTVKKCDQILFVDKGSIVDQGTYDDLYSRNQQFRKMADHS</sequence>
<dbReference type="Proteomes" id="UP000184517">
    <property type="component" value="Unassembled WGS sequence"/>
</dbReference>
<dbReference type="GO" id="GO:0016887">
    <property type="term" value="F:ATP hydrolysis activity"/>
    <property type="evidence" value="ECO:0007669"/>
    <property type="project" value="InterPro"/>
</dbReference>
<keyword evidence="4 9" id="KW-0812">Transmembrane</keyword>
<dbReference type="Gene3D" id="1.20.1560.10">
    <property type="entry name" value="ABC transporter type 1, transmembrane domain"/>
    <property type="match status" value="1"/>
</dbReference>
<dbReference type="Gene3D" id="3.40.50.300">
    <property type="entry name" value="P-loop containing nucleotide triphosphate hydrolases"/>
    <property type="match status" value="1"/>
</dbReference>